<dbReference type="EMBL" id="WMIG01000023">
    <property type="protein sequence ID" value="MTH61941.1"/>
    <property type="molecule type" value="Genomic_DNA"/>
</dbReference>
<feature type="domain" description="Hedgehog/Intein (Hint)" evidence="1">
    <location>
        <begin position="8"/>
        <end position="153"/>
    </location>
</feature>
<dbReference type="AlphaFoldDB" id="A0A844HWP9"/>
<dbReference type="InterPro" id="IPR036844">
    <property type="entry name" value="Hint_dom_sf"/>
</dbReference>
<dbReference type="Pfam" id="PF13403">
    <property type="entry name" value="Hint_2"/>
    <property type="match status" value="1"/>
</dbReference>
<accession>A0A844HWP9</accession>
<gene>
    <name evidence="2" type="ORF">GL300_22350</name>
</gene>
<dbReference type="InterPro" id="IPR028992">
    <property type="entry name" value="Hedgehog/Intein_dom"/>
</dbReference>
<sequence>MDDVDVLPCFTRGSLIDTPDGPRLVEELALGDLVMTKDHGPQPIRWIASRLVGGHALDRHPNFQPIRIAAGAFGPSVPARDLVVSPQHRVLLSSRIVQAMFGTDEVLVAAKKLLGLPGVTQENVSSVEYFHILLDRHEVVRANGAWTETLLTGPMALKALGPEAVREISLLFPELASPSYVAPPARRIAEPRRVAQMIARHLKNQRDLVEIEKRA</sequence>
<evidence type="ECO:0000259" key="1">
    <source>
        <dbReference type="Pfam" id="PF13403"/>
    </source>
</evidence>
<protein>
    <submittedName>
        <fullName evidence="2">Hemolysin</fullName>
    </submittedName>
</protein>
<evidence type="ECO:0000313" key="2">
    <source>
        <dbReference type="EMBL" id="MTH61941.1"/>
    </source>
</evidence>
<proteinExistence type="predicted"/>
<dbReference type="OrthoDB" id="6305173at2"/>
<reference evidence="2 3" key="1">
    <citation type="submission" date="2019-11" db="EMBL/GenBank/DDBJ databases">
        <authorList>
            <person name="Dong K."/>
        </authorList>
    </citation>
    <scope>NUCLEOTIDE SEQUENCE [LARGE SCALE GENOMIC DNA]</scope>
    <source>
        <strain evidence="2 3">NBRC 112902</strain>
    </source>
</reference>
<name>A0A844HWP9_9RHOB</name>
<keyword evidence="3" id="KW-1185">Reference proteome</keyword>
<dbReference type="Proteomes" id="UP000449846">
    <property type="component" value="Unassembled WGS sequence"/>
</dbReference>
<evidence type="ECO:0000313" key="3">
    <source>
        <dbReference type="Proteomes" id="UP000449846"/>
    </source>
</evidence>
<comment type="caution">
    <text evidence="2">The sequence shown here is derived from an EMBL/GenBank/DDBJ whole genome shotgun (WGS) entry which is preliminary data.</text>
</comment>
<organism evidence="2 3">
    <name type="scientific">Paracoccus litorisediminis</name>
    <dbReference type="NCBI Taxonomy" id="2006130"/>
    <lineage>
        <taxon>Bacteria</taxon>
        <taxon>Pseudomonadati</taxon>
        <taxon>Pseudomonadota</taxon>
        <taxon>Alphaproteobacteria</taxon>
        <taxon>Rhodobacterales</taxon>
        <taxon>Paracoccaceae</taxon>
        <taxon>Paracoccus</taxon>
    </lineage>
</organism>
<dbReference type="SUPFAM" id="SSF51294">
    <property type="entry name" value="Hedgehog/intein (Hint) domain"/>
    <property type="match status" value="1"/>
</dbReference>